<protein>
    <submittedName>
        <fullName evidence="1">Uncharacterized protein</fullName>
    </submittedName>
</protein>
<dbReference type="AlphaFoldDB" id="A0A0D6AWZ6"/>
<accession>A0A0D6AWZ6</accession>
<gene>
    <name evidence="1" type="ORF">NHU_00064</name>
</gene>
<name>A0A0D6AWZ6_RHOSU</name>
<dbReference type="KEGG" id="rsu:NHU_00064"/>
<evidence type="ECO:0000313" key="2">
    <source>
        <dbReference type="Proteomes" id="UP000064912"/>
    </source>
</evidence>
<proteinExistence type="predicted"/>
<reference evidence="1 2" key="1">
    <citation type="submission" date="2015-02" db="EMBL/GenBank/DDBJ databases">
        <title>Genome sequene of Rhodovulum sulfidophilum DSM 2351.</title>
        <authorList>
            <person name="Nagao N."/>
        </authorList>
    </citation>
    <scope>NUCLEOTIDE SEQUENCE [LARGE SCALE GENOMIC DNA]</scope>
    <source>
        <strain evidence="1 2">DSM 2351</strain>
    </source>
</reference>
<dbReference type="Proteomes" id="UP000064912">
    <property type="component" value="Chromosome"/>
</dbReference>
<organism evidence="1 2">
    <name type="scientific">Rhodovulum sulfidophilum</name>
    <name type="common">Rhodobacter sulfidophilus</name>
    <dbReference type="NCBI Taxonomy" id="35806"/>
    <lineage>
        <taxon>Bacteria</taxon>
        <taxon>Pseudomonadati</taxon>
        <taxon>Pseudomonadota</taxon>
        <taxon>Alphaproteobacteria</taxon>
        <taxon>Rhodobacterales</taxon>
        <taxon>Paracoccaceae</taxon>
        <taxon>Rhodovulum</taxon>
    </lineage>
</organism>
<sequence length="78" mass="8476">MDDITLVAKLVDGTTVYVSPLHDQTYSEYVEADNLGGSAGYFIARERLDQFEILAKASSLDAAREIFGMLTSSRLAAS</sequence>
<dbReference type="PATRIC" id="fig|35806.4.peg.64"/>
<dbReference type="EMBL" id="AP014800">
    <property type="protein sequence ID" value="BAQ67236.1"/>
    <property type="molecule type" value="Genomic_DNA"/>
</dbReference>
<evidence type="ECO:0000313" key="1">
    <source>
        <dbReference type="EMBL" id="BAQ67236.1"/>
    </source>
</evidence>